<organism evidence="3 4">
    <name type="scientific">Marinomonas fungiae</name>
    <dbReference type="NCBI Taxonomy" id="1137284"/>
    <lineage>
        <taxon>Bacteria</taxon>
        <taxon>Pseudomonadati</taxon>
        <taxon>Pseudomonadota</taxon>
        <taxon>Gammaproteobacteria</taxon>
        <taxon>Oceanospirillales</taxon>
        <taxon>Oceanospirillaceae</taxon>
        <taxon>Marinomonas</taxon>
    </lineage>
</organism>
<dbReference type="STRING" id="1137284.GCA_001418205_03342"/>
<keyword evidence="4" id="KW-1185">Reference proteome</keyword>
<dbReference type="InterPro" id="IPR029045">
    <property type="entry name" value="ClpP/crotonase-like_dom_sf"/>
</dbReference>
<name>A0A0K6ISH4_9GAMM</name>
<dbReference type="InterPro" id="IPR001753">
    <property type="entry name" value="Enoyl-CoA_hydra/iso"/>
</dbReference>
<dbReference type="CDD" id="cd06558">
    <property type="entry name" value="crotonase-like"/>
    <property type="match status" value="1"/>
</dbReference>
<dbReference type="Gene3D" id="3.90.226.10">
    <property type="entry name" value="2-enoyl-CoA Hydratase, Chain A, domain 1"/>
    <property type="match status" value="1"/>
</dbReference>
<evidence type="ECO:0000313" key="3">
    <source>
        <dbReference type="EMBL" id="CUB06048.1"/>
    </source>
</evidence>
<sequence>MDSQLWRLVFLNKNYEVNWSNSDLILLKNNEFKNEAAMSQVPLVKFETQNNIAILTLNRPEKRNAMSDAMRAELVQHLIAIRSDKDIKALVVTGEGKGFCAGGDIAGMKIRMEADPATVGFNGWDRQQGVHYAASLLLNMPIPTIAAVNGAAAGLGADFALSCDFVVAAPYASFTWAYIARGLVPDAGGLYFLPRRVGLSRAKDLIFSGRKVAQKEALELGIADRICESEDLLNVAIAMAEEMSAGSRTATALTKSILNKSYEMSEHQVFAEGSKAQGICYTSHEHRQSVQAFLERSAGDK</sequence>
<accession>A0A0K6ISH4</accession>
<dbReference type="PANTHER" id="PTHR11941:SF133">
    <property type="entry name" value="1,2-EPOXYPHENYLACETYL-COA ISOMERASE"/>
    <property type="match status" value="1"/>
</dbReference>
<dbReference type="EMBL" id="CYHG01000014">
    <property type="protein sequence ID" value="CUB06048.1"/>
    <property type="molecule type" value="Genomic_DNA"/>
</dbReference>
<proteinExistence type="inferred from homology"/>
<comment type="similarity">
    <text evidence="1">Belongs to the enoyl-CoA hydratase/isomerase family.</text>
</comment>
<dbReference type="PANTHER" id="PTHR11941">
    <property type="entry name" value="ENOYL-COA HYDRATASE-RELATED"/>
    <property type="match status" value="1"/>
</dbReference>
<evidence type="ECO:0000256" key="1">
    <source>
        <dbReference type="ARBA" id="ARBA00005254"/>
    </source>
</evidence>
<dbReference type="AlphaFoldDB" id="A0A0K6ISH4"/>
<dbReference type="GO" id="GO:0016829">
    <property type="term" value="F:lyase activity"/>
    <property type="evidence" value="ECO:0007669"/>
    <property type="project" value="UniProtKB-KW"/>
</dbReference>
<evidence type="ECO:0000313" key="4">
    <source>
        <dbReference type="Proteomes" id="UP000182769"/>
    </source>
</evidence>
<dbReference type="Gene3D" id="1.10.12.10">
    <property type="entry name" value="Lyase 2-enoyl-coa Hydratase, Chain A, domain 2"/>
    <property type="match status" value="1"/>
</dbReference>
<dbReference type="Pfam" id="PF00378">
    <property type="entry name" value="ECH_1"/>
    <property type="match status" value="1"/>
</dbReference>
<protein>
    <submittedName>
        <fullName evidence="3">Enoyl-CoA hydratase/carnithine racemase</fullName>
    </submittedName>
</protein>
<dbReference type="SUPFAM" id="SSF52096">
    <property type="entry name" value="ClpP/crotonase"/>
    <property type="match status" value="1"/>
</dbReference>
<gene>
    <name evidence="3" type="ORF">Ga0061065_11471</name>
</gene>
<dbReference type="InterPro" id="IPR014748">
    <property type="entry name" value="Enoyl-CoA_hydra_C"/>
</dbReference>
<evidence type="ECO:0000256" key="2">
    <source>
        <dbReference type="ARBA" id="ARBA00023239"/>
    </source>
</evidence>
<reference evidence="4" key="1">
    <citation type="submission" date="2015-08" db="EMBL/GenBank/DDBJ databases">
        <authorList>
            <person name="Varghese N."/>
        </authorList>
    </citation>
    <scope>NUCLEOTIDE SEQUENCE [LARGE SCALE GENOMIC DNA]</scope>
    <source>
        <strain evidence="4">JCM 18476</strain>
    </source>
</reference>
<dbReference type="GO" id="GO:0006635">
    <property type="term" value="P:fatty acid beta-oxidation"/>
    <property type="evidence" value="ECO:0007669"/>
    <property type="project" value="TreeGrafter"/>
</dbReference>
<keyword evidence="2" id="KW-0456">Lyase</keyword>
<dbReference type="Proteomes" id="UP000182769">
    <property type="component" value="Unassembled WGS sequence"/>
</dbReference>